<dbReference type="InterPro" id="IPR051533">
    <property type="entry name" value="WaaL-like"/>
</dbReference>
<proteinExistence type="predicted"/>
<evidence type="ECO:0000256" key="3">
    <source>
        <dbReference type="ARBA" id="ARBA00022989"/>
    </source>
</evidence>
<organism evidence="7 8">
    <name type="scientific">Candidatus Kaiserbacteria bacterium RIFCSPLOWO2_01_FULL_55_19</name>
    <dbReference type="NCBI Taxonomy" id="1798516"/>
    <lineage>
        <taxon>Bacteria</taxon>
        <taxon>Candidatus Kaiseribacteriota</taxon>
    </lineage>
</organism>
<reference evidence="7 8" key="1">
    <citation type="journal article" date="2016" name="Nat. Commun.">
        <title>Thousands of microbial genomes shed light on interconnected biogeochemical processes in an aquifer system.</title>
        <authorList>
            <person name="Anantharaman K."/>
            <person name="Brown C.T."/>
            <person name="Hug L.A."/>
            <person name="Sharon I."/>
            <person name="Castelle C.J."/>
            <person name="Probst A.J."/>
            <person name="Thomas B.C."/>
            <person name="Singh A."/>
            <person name="Wilkins M.J."/>
            <person name="Karaoz U."/>
            <person name="Brodie E.L."/>
            <person name="Williams K.H."/>
            <person name="Hubbard S.S."/>
            <person name="Banfield J.F."/>
        </authorList>
    </citation>
    <scope>NUCLEOTIDE SEQUENCE [LARGE SCALE GENOMIC DNA]</scope>
</reference>
<dbReference type="SUPFAM" id="SSF48452">
    <property type="entry name" value="TPR-like"/>
    <property type="match status" value="1"/>
</dbReference>
<feature type="transmembrane region" description="Helical" evidence="5">
    <location>
        <begin position="70"/>
        <end position="90"/>
    </location>
</feature>
<protein>
    <recommendedName>
        <fullName evidence="6">O-antigen ligase-related domain-containing protein</fullName>
    </recommendedName>
</protein>
<dbReference type="Proteomes" id="UP000176714">
    <property type="component" value="Unassembled WGS sequence"/>
</dbReference>
<dbReference type="InterPro" id="IPR007016">
    <property type="entry name" value="O-antigen_ligase-rel_domated"/>
</dbReference>
<name>A0A1F6ES30_9BACT</name>
<feature type="transmembrane region" description="Helical" evidence="5">
    <location>
        <begin position="185"/>
        <end position="203"/>
    </location>
</feature>
<dbReference type="EMBL" id="MFMD01000019">
    <property type="protein sequence ID" value="OGG76445.1"/>
    <property type="molecule type" value="Genomic_DNA"/>
</dbReference>
<evidence type="ECO:0000313" key="7">
    <source>
        <dbReference type="EMBL" id="OGG76445.1"/>
    </source>
</evidence>
<feature type="transmembrane region" description="Helical" evidence="5">
    <location>
        <begin position="157"/>
        <end position="179"/>
    </location>
</feature>
<feature type="transmembrane region" description="Helical" evidence="5">
    <location>
        <begin position="36"/>
        <end position="58"/>
    </location>
</feature>
<feature type="transmembrane region" description="Helical" evidence="5">
    <location>
        <begin position="365"/>
        <end position="384"/>
    </location>
</feature>
<dbReference type="PANTHER" id="PTHR37422">
    <property type="entry name" value="TEICHURONIC ACID BIOSYNTHESIS PROTEIN TUAE"/>
    <property type="match status" value="1"/>
</dbReference>
<sequence>MNYLERAYPWLLLAPVFLPVIIWGGLIYPYLVPKTLLFYAISSLSVGVFVILAANGRAFYYARLSYWETWIPALLILLAYGTSFIGIDFYKSFWSMFVRGDGLLMLTCAVASFYLILVYTDRAFFARLLRAVAVVGSAVALYGIGEWLLGGGRIGSLLGNAAFFAGYLGISLFATLAVVEELPVLWRRIAYVGVGVQILAIILTATRGTMLALLAAGLVYGAYGVFYGKGKARTISTSVLVGLVLVGGLFFAFRTTLAQIPFEPIARIASISLSDGTVSSRLFIWEHMLTEIQKSPWSGVGAEHIDVLFNRFYDPTQIVEQWFDRSHNAFLDYTAQYGIGGLLLYLALIAAFFTSALRLVRKNEAWIGGIAALLALTYAVQNFFVFDTVSSFWLILALLAGFLAWSLTDVPRETIFFSLWMRRTSWLVAAVVILSGVPAAGRSALAAYDLSQAYKYQLTDVAEESWYLSHGFALNTYGNLEYGYQAYDMYALMQAFALSGQARVDAYHAALSILTTNFNRYTYDARTALYLAQVLSLAPPGTTIDRTLLSEALARAIGESPKRSQSWYILANLSISNANAYPPRSAERIAGYAAAQDILSRYIELVPTLSAPHFVLAQLLYASGNTAGAATEATKGKEYYKSDLETARRAAVYYETVVDLPNAAFFLGEVLRFDPTDTAAASDLANIRAYESR</sequence>
<feature type="transmembrane region" description="Helical" evidence="5">
    <location>
        <begin position="234"/>
        <end position="253"/>
    </location>
</feature>
<dbReference type="GO" id="GO:0016020">
    <property type="term" value="C:membrane"/>
    <property type="evidence" value="ECO:0007669"/>
    <property type="project" value="UniProtKB-SubCell"/>
</dbReference>
<dbReference type="Gene3D" id="1.25.40.10">
    <property type="entry name" value="Tetratricopeptide repeat domain"/>
    <property type="match status" value="1"/>
</dbReference>
<feature type="transmembrane region" description="Helical" evidence="5">
    <location>
        <begin position="210"/>
        <end position="228"/>
    </location>
</feature>
<keyword evidence="3 5" id="KW-1133">Transmembrane helix</keyword>
<evidence type="ECO:0000259" key="6">
    <source>
        <dbReference type="Pfam" id="PF04932"/>
    </source>
</evidence>
<feature type="transmembrane region" description="Helical" evidence="5">
    <location>
        <begin position="390"/>
        <end position="407"/>
    </location>
</feature>
<feature type="transmembrane region" description="Helical" evidence="5">
    <location>
        <begin position="102"/>
        <end position="119"/>
    </location>
</feature>
<dbReference type="PANTHER" id="PTHR37422:SF13">
    <property type="entry name" value="LIPOPOLYSACCHARIDE BIOSYNTHESIS PROTEIN PA4999-RELATED"/>
    <property type="match status" value="1"/>
</dbReference>
<feature type="transmembrane region" description="Helical" evidence="5">
    <location>
        <begin position="125"/>
        <end position="145"/>
    </location>
</feature>
<feature type="transmembrane region" description="Helical" evidence="5">
    <location>
        <begin position="12"/>
        <end position="31"/>
    </location>
</feature>
<gene>
    <name evidence="7" type="ORF">A2950_00135</name>
</gene>
<dbReference type="AlphaFoldDB" id="A0A1F6ES30"/>
<keyword evidence="4 5" id="KW-0472">Membrane</keyword>
<accession>A0A1F6ES30</accession>
<feature type="transmembrane region" description="Helical" evidence="5">
    <location>
        <begin position="335"/>
        <end position="353"/>
    </location>
</feature>
<dbReference type="Pfam" id="PF04932">
    <property type="entry name" value="Wzy_C"/>
    <property type="match status" value="1"/>
</dbReference>
<feature type="domain" description="O-antigen ligase-related" evidence="6">
    <location>
        <begin position="197"/>
        <end position="346"/>
    </location>
</feature>
<evidence type="ECO:0000256" key="1">
    <source>
        <dbReference type="ARBA" id="ARBA00004141"/>
    </source>
</evidence>
<evidence type="ECO:0000256" key="2">
    <source>
        <dbReference type="ARBA" id="ARBA00022692"/>
    </source>
</evidence>
<evidence type="ECO:0000313" key="8">
    <source>
        <dbReference type="Proteomes" id="UP000176714"/>
    </source>
</evidence>
<keyword evidence="2 5" id="KW-0812">Transmembrane</keyword>
<dbReference type="STRING" id="1798516.A2950_00135"/>
<dbReference type="InterPro" id="IPR011990">
    <property type="entry name" value="TPR-like_helical_dom_sf"/>
</dbReference>
<evidence type="ECO:0000256" key="5">
    <source>
        <dbReference type="SAM" id="Phobius"/>
    </source>
</evidence>
<comment type="subcellular location">
    <subcellularLocation>
        <location evidence="1">Membrane</location>
        <topology evidence="1">Multi-pass membrane protein</topology>
    </subcellularLocation>
</comment>
<feature type="transmembrane region" description="Helical" evidence="5">
    <location>
        <begin position="427"/>
        <end position="448"/>
    </location>
</feature>
<evidence type="ECO:0000256" key="4">
    <source>
        <dbReference type="ARBA" id="ARBA00023136"/>
    </source>
</evidence>
<comment type="caution">
    <text evidence="7">The sequence shown here is derived from an EMBL/GenBank/DDBJ whole genome shotgun (WGS) entry which is preliminary data.</text>
</comment>